<feature type="compositionally biased region" description="Acidic residues" evidence="1">
    <location>
        <begin position="425"/>
        <end position="442"/>
    </location>
</feature>
<dbReference type="VEuPathDB" id="AmoebaDB:EHI7A_075760"/>
<evidence type="ECO:0000313" key="2">
    <source>
        <dbReference type="EMBL" id="GAT94302.1"/>
    </source>
</evidence>
<dbReference type="VEuPathDB" id="AmoebaDB:EHI_174560"/>
<dbReference type="VEuPathDB" id="AmoebaDB:KM1_102030"/>
<dbReference type="EMBL" id="BDEQ01000001">
    <property type="protein sequence ID" value="GAT94302.1"/>
    <property type="molecule type" value="Genomic_DNA"/>
</dbReference>
<dbReference type="AlphaFoldDB" id="A0A5K1VB24"/>
<dbReference type="VEuPathDB" id="AmoebaDB:EHI8A_086040"/>
<protein>
    <submittedName>
        <fullName evidence="2">Uncharacterized protein</fullName>
    </submittedName>
</protein>
<evidence type="ECO:0000313" key="3">
    <source>
        <dbReference type="Proteomes" id="UP000078387"/>
    </source>
</evidence>
<proteinExistence type="predicted"/>
<evidence type="ECO:0000256" key="1">
    <source>
        <dbReference type="SAM" id="MobiDB-lite"/>
    </source>
</evidence>
<dbReference type="Proteomes" id="UP000078387">
    <property type="component" value="Unassembled WGS sequence"/>
</dbReference>
<reference evidence="2 3" key="1">
    <citation type="submission" date="2016-05" db="EMBL/GenBank/DDBJ databases">
        <title>First whole genome sequencing of Entamoeba histolytica HM1:IMSS-clone-6.</title>
        <authorList>
            <person name="Mukherjee Avik.K."/>
            <person name="Izumyama S."/>
            <person name="Nakada-Tsukui K."/>
            <person name="Nozaki T."/>
        </authorList>
    </citation>
    <scope>NUCLEOTIDE SEQUENCE [LARGE SCALE GENOMIC DNA]</scope>
    <source>
        <strain evidence="2 3">HM1:IMSS clone 6</strain>
    </source>
</reference>
<feature type="region of interest" description="Disordered" evidence="1">
    <location>
        <begin position="425"/>
        <end position="451"/>
    </location>
</feature>
<sequence length="451" mass="52563">MSYNSNTLSIISGIKDDVKELLTKNQLIQLNRILSGSTIVNNIKSGAVVNTLKFIKKPSIDNLNNLLDSYTAIKIFKIEKGIINKTRERINNYYKENEDPVFSESTIQLVILLYQLINKNNPMFTDKEIKIKGLATIYIMSIMLRYMFNLNVLPKEFNENFEKVGAFNEYKYPIYVDTRNGDNVNEGLVPNLWVKGIIVPYINETLLRTVEIEYSIIMSILYIEDVLENIRVNIERGNKANDTYDKMIKQQKELEVLQGKLGYDLNQDIWLRNLIYRRYPEISSINSEKTIDGVIIYPETIQFLNQLEEIQKMTLEERLSIFANHYNQNYIQVLSLGNSIASRIIDMKKIDKEVVMNLEEMTYTKPKKRVVISNNPVEVVEGEKIRLMSKIANESTEREERQIMNELMSKDKEIKDVIAQIEEEGEIEEEDTIPLEEKEEDSSISRVRIHI</sequence>
<organism evidence="2 3">
    <name type="scientific">Entamoeba histolytica</name>
    <dbReference type="NCBI Taxonomy" id="5759"/>
    <lineage>
        <taxon>Eukaryota</taxon>
        <taxon>Amoebozoa</taxon>
        <taxon>Evosea</taxon>
        <taxon>Archamoebae</taxon>
        <taxon>Mastigamoebida</taxon>
        <taxon>Entamoebidae</taxon>
        <taxon>Entamoeba</taxon>
    </lineage>
</organism>
<accession>A0A5K1VB24</accession>
<comment type="caution">
    <text evidence="2">The sequence shown here is derived from an EMBL/GenBank/DDBJ whole genome shotgun (WGS) entry which is preliminary data.</text>
</comment>
<name>A0A5K1VB24_ENTHI</name>
<gene>
    <name evidence="2" type="ORF">CL6EHI_174560</name>
</gene>
<dbReference type="VEuPathDB" id="AmoebaDB:EHI5A_102490"/>